<name>A0AAD1QY68_PELCU</name>
<organism evidence="2 3">
    <name type="scientific">Pelobates cultripes</name>
    <name type="common">Western spadefoot toad</name>
    <dbReference type="NCBI Taxonomy" id="61616"/>
    <lineage>
        <taxon>Eukaryota</taxon>
        <taxon>Metazoa</taxon>
        <taxon>Chordata</taxon>
        <taxon>Craniata</taxon>
        <taxon>Vertebrata</taxon>
        <taxon>Euteleostomi</taxon>
        <taxon>Amphibia</taxon>
        <taxon>Batrachia</taxon>
        <taxon>Anura</taxon>
        <taxon>Pelobatoidea</taxon>
        <taxon>Pelobatidae</taxon>
        <taxon>Pelobates</taxon>
    </lineage>
</organism>
<sequence length="107" mass="11379">MQKQKKTEKSVPVMQKKDVTTAGVSKGSQAQSPTTKSGPRFISPLKSPFGASGKPDYPTHPSFQTRTYASAATARSYSPRSGGTTAAIVATSVGESVRSERLERLEC</sequence>
<reference evidence="2" key="1">
    <citation type="submission" date="2022-03" db="EMBL/GenBank/DDBJ databases">
        <authorList>
            <person name="Alioto T."/>
            <person name="Alioto T."/>
            <person name="Gomez Garrido J."/>
        </authorList>
    </citation>
    <scope>NUCLEOTIDE SEQUENCE</scope>
</reference>
<protein>
    <submittedName>
        <fullName evidence="2">Uncharacterized protein</fullName>
    </submittedName>
</protein>
<dbReference type="EMBL" id="OW240912">
    <property type="protein sequence ID" value="CAH2219954.1"/>
    <property type="molecule type" value="Genomic_DNA"/>
</dbReference>
<feature type="compositionally biased region" description="Basic and acidic residues" evidence="1">
    <location>
        <begin position="1"/>
        <end position="19"/>
    </location>
</feature>
<evidence type="ECO:0000313" key="2">
    <source>
        <dbReference type="EMBL" id="CAH2219954.1"/>
    </source>
</evidence>
<gene>
    <name evidence="2" type="ORF">PECUL_23A034740</name>
</gene>
<accession>A0AAD1QY68</accession>
<dbReference type="AlphaFoldDB" id="A0AAD1QY68"/>
<dbReference type="Proteomes" id="UP001295444">
    <property type="component" value="Chromosome 01"/>
</dbReference>
<evidence type="ECO:0000313" key="3">
    <source>
        <dbReference type="Proteomes" id="UP001295444"/>
    </source>
</evidence>
<evidence type="ECO:0000256" key="1">
    <source>
        <dbReference type="SAM" id="MobiDB-lite"/>
    </source>
</evidence>
<proteinExistence type="predicted"/>
<feature type="compositionally biased region" description="Polar residues" evidence="1">
    <location>
        <begin position="22"/>
        <end position="37"/>
    </location>
</feature>
<keyword evidence="3" id="KW-1185">Reference proteome</keyword>
<feature type="region of interest" description="Disordered" evidence="1">
    <location>
        <begin position="1"/>
        <end position="64"/>
    </location>
</feature>